<dbReference type="AlphaFoldDB" id="A0A1J5SJD6"/>
<evidence type="ECO:0000313" key="1">
    <source>
        <dbReference type="EMBL" id="OIR08538.1"/>
    </source>
</evidence>
<gene>
    <name evidence="1" type="ORF">GALL_93320</name>
</gene>
<protein>
    <submittedName>
        <fullName evidence="1">Uncharacterized protein</fullName>
    </submittedName>
</protein>
<accession>A0A1J5SJD6</accession>
<reference evidence="1" key="1">
    <citation type="submission" date="2016-10" db="EMBL/GenBank/DDBJ databases">
        <title>Sequence of Gallionella enrichment culture.</title>
        <authorList>
            <person name="Poehlein A."/>
            <person name="Muehling M."/>
            <person name="Daniel R."/>
        </authorList>
    </citation>
    <scope>NUCLEOTIDE SEQUENCE</scope>
</reference>
<comment type="caution">
    <text evidence="1">The sequence shown here is derived from an EMBL/GenBank/DDBJ whole genome shotgun (WGS) entry which is preliminary data.</text>
</comment>
<name>A0A1J5SJD6_9ZZZZ</name>
<organism evidence="1">
    <name type="scientific">mine drainage metagenome</name>
    <dbReference type="NCBI Taxonomy" id="410659"/>
    <lineage>
        <taxon>unclassified sequences</taxon>
        <taxon>metagenomes</taxon>
        <taxon>ecological metagenomes</taxon>
    </lineage>
</organism>
<proteinExistence type="predicted"/>
<dbReference type="EMBL" id="MLJW01000031">
    <property type="protein sequence ID" value="OIR08538.1"/>
    <property type="molecule type" value="Genomic_DNA"/>
</dbReference>
<sequence length="97" mass="10801">MAIKIAVPKAPRAPVLPPDIAPCFTLVQDQFPKIGEKITLMWGSVLLQQYLGKIIFDERGGRQGFPTPVISALMRLYDYHGALMPEPKAGDDWEHVV</sequence>